<evidence type="ECO:0000313" key="2">
    <source>
        <dbReference type="EMBL" id="KAF0300100.1"/>
    </source>
</evidence>
<feature type="region of interest" description="Disordered" evidence="1">
    <location>
        <begin position="339"/>
        <end position="382"/>
    </location>
</feature>
<feature type="compositionally biased region" description="Low complexity" evidence="1">
    <location>
        <begin position="106"/>
        <end position="116"/>
    </location>
</feature>
<reference evidence="2 3" key="1">
    <citation type="submission" date="2019-07" db="EMBL/GenBank/DDBJ databases">
        <title>Draft genome assembly of a fouling barnacle, Amphibalanus amphitrite (Darwin, 1854): The first reference genome for Thecostraca.</title>
        <authorList>
            <person name="Kim W."/>
        </authorList>
    </citation>
    <scope>NUCLEOTIDE SEQUENCE [LARGE SCALE GENOMIC DNA]</scope>
    <source>
        <strain evidence="2">SNU_AA5</strain>
        <tissue evidence="2">Soma without cirri and trophi</tissue>
    </source>
</reference>
<comment type="caution">
    <text evidence="2">The sequence shown here is derived from an EMBL/GenBank/DDBJ whole genome shotgun (WGS) entry which is preliminary data.</text>
</comment>
<organism evidence="2 3">
    <name type="scientific">Amphibalanus amphitrite</name>
    <name type="common">Striped barnacle</name>
    <name type="synonym">Balanus amphitrite</name>
    <dbReference type="NCBI Taxonomy" id="1232801"/>
    <lineage>
        <taxon>Eukaryota</taxon>
        <taxon>Metazoa</taxon>
        <taxon>Ecdysozoa</taxon>
        <taxon>Arthropoda</taxon>
        <taxon>Crustacea</taxon>
        <taxon>Multicrustacea</taxon>
        <taxon>Cirripedia</taxon>
        <taxon>Thoracica</taxon>
        <taxon>Thoracicalcarea</taxon>
        <taxon>Balanomorpha</taxon>
        <taxon>Balanoidea</taxon>
        <taxon>Balanidae</taxon>
        <taxon>Amphibalaninae</taxon>
        <taxon>Amphibalanus</taxon>
    </lineage>
</organism>
<feature type="region of interest" description="Disordered" evidence="1">
    <location>
        <begin position="1"/>
        <end position="196"/>
    </location>
</feature>
<accession>A0A6A4W8W6</accession>
<feature type="compositionally biased region" description="Basic and acidic residues" evidence="1">
    <location>
        <begin position="62"/>
        <end position="90"/>
    </location>
</feature>
<proteinExistence type="predicted"/>
<gene>
    <name evidence="2" type="primary">Kif7</name>
    <name evidence="2" type="ORF">FJT64_003355</name>
</gene>
<evidence type="ECO:0000256" key="1">
    <source>
        <dbReference type="SAM" id="MobiDB-lite"/>
    </source>
</evidence>
<sequence>MPLIGEPADASTPHEAASTARTAADPPQSRVHQVEAALVGKEAPAPRPPADGGPTGPGSADPPERGPDQRRSGVSADRETQPRAALERSRSSGATAAGHQGGGGARPRSPSSSSDPYQRRRRQACTEDDLRVLRDSDGLEALREQVTGGTDTAPPQAGAAREPPEPAATPAADTPVEPPDPDADSEPVRPTPDDPASIRREIQLLRDCRESLHNQRRRINSKLHQGRQLDAAETRRLLELDEAMHAVDEVLEHKACRLAGGAAPEDGRRLLLNQRQLMPRLLGLAAVELRLLYCRTFQRLVDQRIDGREKDLAVADLDAQTEEQVRGLKRLQRMVHDLMRERSHYRRQRDELRRRLHGPRGSGHAPLAAAAPPPPPPAAAAHGMALDPAAAAAAVQPAPLVHSRAPSDASSAPGTPEEGTETSDTVRSGQNGTDSLRCLAFIRPLDAIYCITCVR</sequence>
<name>A0A6A4W8W6_AMPAM</name>
<dbReference type="AlphaFoldDB" id="A0A6A4W8W6"/>
<feature type="region of interest" description="Disordered" evidence="1">
    <location>
        <begin position="395"/>
        <end position="432"/>
    </location>
</feature>
<dbReference type="Proteomes" id="UP000440578">
    <property type="component" value="Unassembled WGS sequence"/>
</dbReference>
<keyword evidence="3" id="KW-1185">Reference proteome</keyword>
<feature type="compositionally biased region" description="Basic and acidic residues" evidence="1">
    <location>
        <begin position="339"/>
        <end position="353"/>
    </location>
</feature>
<protein>
    <submittedName>
        <fullName evidence="2">Kinesin-like protein KIF7</fullName>
    </submittedName>
</protein>
<feature type="compositionally biased region" description="Polar residues" evidence="1">
    <location>
        <begin position="422"/>
        <end position="432"/>
    </location>
</feature>
<evidence type="ECO:0000313" key="3">
    <source>
        <dbReference type="Proteomes" id="UP000440578"/>
    </source>
</evidence>
<dbReference type="OrthoDB" id="6345572at2759"/>
<feature type="compositionally biased region" description="Basic and acidic residues" evidence="1">
    <location>
        <begin position="124"/>
        <end position="143"/>
    </location>
</feature>
<dbReference type="EMBL" id="VIIS01001292">
    <property type="protein sequence ID" value="KAF0300100.1"/>
    <property type="molecule type" value="Genomic_DNA"/>
</dbReference>